<gene>
    <name evidence="1" type="ORF">NDU88_004662</name>
</gene>
<comment type="caution">
    <text evidence="1">The sequence shown here is derived from an EMBL/GenBank/DDBJ whole genome shotgun (WGS) entry which is preliminary data.</text>
</comment>
<accession>A0AAV7VIW3</accession>
<proteinExistence type="predicted"/>
<sequence>MEKEGSEEDLIRKIVCEDVKALVQESVKQALGKRKGIDEEELYSLSEDKDRLRGPGGKCLNKRRHLMKDQGKIGVLSGSKKKGTLSGAMESQLDAEKECFSGDFMNEEDDEYLLDLEYKGELEDKLAINCRTSSSEELLDPLGEKLFEPKDIRHPRGKEWWTMEHVASYNKDRRRKPLEKDERNIMSAQCSRSVIDNKVCLTPNLDPEMLTYLFI</sequence>
<evidence type="ECO:0000313" key="1">
    <source>
        <dbReference type="EMBL" id="KAJ1200841.1"/>
    </source>
</evidence>
<keyword evidence="2" id="KW-1185">Reference proteome</keyword>
<name>A0AAV7VIW3_PLEWA</name>
<protein>
    <submittedName>
        <fullName evidence="1">Uncharacterized protein</fullName>
    </submittedName>
</protein>
<dbReference type="EMBL" id="JANPWB010000003">
    <property type="protein sequence ID" value="KAJ1200841.1"/>
    <property type="molecule type" value="Genomic_DNA"/>
</dbReference>
<dbReference type="Proteomes" id="UP001066276">
    <property type="component" value="Chromosome 2_1"/>
</dbReference>
<reference evidence="1" key="1">
    <citation type="journal article" date="2022" name="bioRxiv">
        <title>Sequencing and chromosome-scale assembly of the giantPleurodeles waltlgenome.</title>
        <authorList>
            <person name="Brown T."/>
            <person name="Elewa A."/>
            <person name="Iarovenko S."/>
            <person name="Subramanian E."/>
            <person name="Araus A.J."/>
            <person name="Petzold A."/>
            <person name="Susuki M."/>
            <person name="Suzuki K.-i.T."/>
            <person name="Hayashi T."/>
            <person name="Toyoda A."/>
            <person name="Oliveira C."/>
            <person name="Osipova E."/>
            <person name="Leigh N.D."/>
            <person name="Simon A."/>
            <person name="Yun M.H."/>
        </authorList>
    </citation>
    <scope>NUCLEOTIDE SEQUENCE</scope>
    <source>
        <strain evidence="1">20211129_DDA</strain>
        <tissue evidence="1">Liver</tissue>
    </source>
</reference>
<dbReference type="AlphaFoldDB" id="A0AAV7VIW3"/>
<organism evidence="1 2">
    <name type="scientific">Pleurodeles waltl</name>
    <name type="common">Iberian ribbed newt</name>
    <dbReference type="NCBI Taxonomy" id="8319"/>
    <lineage>
        <taxon>Eukaryota</taxon>
        <taxon>Metazoa</taxon>
        <taxon>Chordata</taxon>
        <taxon>Craniata</taxon>
        <taxon>Vertebrata</taxon>
        <taxon>Euteleostomi</taxon>
        <taxon>Amphibia</taxon>
        <taxon>Batrachia</taxon>
        <taxon>Caudata</taxon>
        <taxon>Salamandroidea</taxon>
        <taxon>Salamandridae</taxon>
        <taxon>Pleurodelinae</taxon>
        <taxon>Pleurodeles</taxon>
    </lineage>
</organism>
<evidence type="ECO:0000313" key="2">
    <source>
        <dbReference type="Proteomes" id="UP001066276"/>
    </source>
</evidence>